<dbReference type="InterPro" id="IPR017046">
    <property type="entry name" value="Prenylcysteine_Oxase1"/>
</dbReference>
<evidence type="ECO:0000256" key="7">
    <source>
        <dbReference type="ARBA" id="ARBA00023180"/>
    </source>
</evidence>
<comment type="cofactor">
    <cofactor evidence="1">
        <name>FAD</name>
        <dbReference type="ChEBI" id="CHEBI:57692"/>
    </cofactor>
</comment>
<dbReference type="InterPro" id="IPR010795">
    <property type="entry name" value="Prenylcys_lyase"/>
</dbReference>
<dbReference type="Pfam" id="PF07156">
    <property type="entry name" value="Prenylcys_lyase"/>
    <property type="match status" value="1"/>
</dbReference>
<keyword evidence="5" id="KW-0274">FAD</keyword>
<evidence type="ECO:0000256" key="3">
    <source>
        <dbReference type="ARBA" id="ARBA00022630"/>
    </source>
</evidence>
<keyword evidence="13" id="KW-1185">Reference proteome</keyword>
<comment type="similarity">
    <text evidence="2">Belongs to the prenylcysteine oxidase family.</text>
</comment>
<reference evidence="12 13" key="1">
    <citation type="submission" date="2015-04" db="EMBL/GenBank/DDBJ databases">
        <title>Complete genome sequence of Schizopora paradoxa KUC8140, a cosmopolitan wood degrader in East Asia.</title>
        <authorList>
            <consortium name="DOE Joint Genome Institute"/>
            <person name="Min B."/>
            <person name="Park H."/>
            <person name="Jang Y."/>
            <person name="Kim J.-J."/>
            <person name="Kim K.H."/>
            <person name="Pangilinan J."/>
            <person name="Lipzen A."/>
            <person name="Riley R."/>
            <person name="Grigoriev I.V."/>
            <person name="Spatafora J.W."/>
            <person name="Choi I.-G."/>
        </authorList>
    </citation>
    <scope>NUCLEOTIDE SEQUENCE [LARGE SCALE GENOMIC DNA]</scope>
    <source>
        <strain evidence="12 13">KUC8140</strain>
    </source>
</reference>
<keyword evidence="4 10" id="KW-0732">Signal</keyword>
<evidence type="ECO:0000256" key="6">
    <source>
        <dbReference type="ARBA" id="ARBA00023002"/>
    </source>
</evidence>
<dbReference type="PANTHER" id="PTHR15944">
    <property type="entry name" value="FARNESYLCYSTEINE LYASE"/>
    <property type="match status" value="1"/>
</dbReference>
<organism evidence="12 13">
    <name type="scientific">Schizopora paradoxa</name>
    <dbReference type="NCBI Taxonomy" id="27342"/>
    <lineage>
        <taxon>Eukaryota</taxon>
        <taxon>Fungi</taxon>
        <taxon>Dikarya</taxon>
        <taxon>Basidiomycota</taxon>
        <taxon>Agaricomycotina</taxon>
        <taxon>Agaricomycetes</taxon>
        <taxon>Hymenochaetales</taxon>
        <taxon>Schizoporaceae</taxon>
        <taxon>Schizopora</taxon>
    </lineage>
</organism>
<dbReference type="GO" id="GO:0030328">
    <property type="term" value="P:prenylcysteine catabolic process"/>
    <property type="evidence" value="ECO:0007669"/>
    <property type="project" value="InterPro"/>
</dbReference>
<evidence type="ECO:0000259" key="11">
    <source>
        <dbReference type="Pfam" id="PF07156"/>
    </source>
</evidence>
<keyword evidence="9" id="KW-0472">Membrane</keyword>
<dbReference type="Gene3D" id="1.10.405.10">
    <property type="entry name" value="Guanine Nucleotide Dissociation Inhibitor, domain 1"/>
    <property type="match status" value="1"/>
</dbReference>
<dbReference type="Pfam" id="PF13450">
    <property type="entry name" value="NAD_binding_8"/>
    <property type="match status" value="1"/>
</dbReference>
<dbReference type="GO" id="GO:0030327">
    <property type="term" value="P:prenylated protein catabolic process"/>
    <property type="evidence" value="ECO:0007669"/>
    <property type="project" value="TreeGrafter"/>
</dbReference>
<keyword evidence="7" id="KW-0325">Glycoprotein</keyword>
<dbReference type="AlphaFoldDB" id="A0A0H2RQI1"/>
<sequence>MTAMFPPSRSLFLVYCAALAFFLPTICGQGLQAQQEPYHTNDANANTTANDKPTNGDISEGNGTPYPPYPPYPGLFNVAIIGAGAAGSSAAYWLSLAKKRLGLNVAITIYENSTRIGGRSTVVHPYDDETLPPIELGASIFVEANKNMMRAAKEFNLTLRHFGDKTNRMGIWDGDDFVLELGPSEGISSWLNSARVTWRYGLWSTLKTKGIVANMLKNFVTIYDRYKTAQWDSVNEFSQKIDIVGSTMQTAEEYFKGQGVKGKFVEEMIDAATRANYGQDISDIHGFGSLVSLAAEGASRIREGNFKIFESFLNQSGANVIRNASVDKITQSNPWSNTIFYTTAEGRKLSAMAAHVIIAAPLHNVPVSFTYPGGNPGRTIPEDRSRYVKLHTTLLTTTAPYPSSEYFYGAGSAKVPPRTVLTTGTRRRHGQGAEPEFNSLSYLDVRGVGQKGEFVVKIFSKKRLSDEWLAKMFGAGAVGWVHRKEWDAYPYLTPSAYFTPIRLADSIYYVNGMETLVSTMETEIVAARNVVDMLLRDKVGQSLCPPMEGDNPPWRENSVYGWDCY</sequence>
<name>A0A0H2RQI1_9AGAM</name>
<evidence type="ECO:0000256" key="8">
    <source>
        <dbReference type="SAM" id="MobiDB-lite"/>
    </source>
</evidence>
<dbReference type="EMBL" id="KQ085993">
    <property type="protein sequence ID" value="KLO11728.1"/>
    <property type="molecule type" value="Genomic_DNA"/>
</dbReference>
<dbReference type="Gene3D" id="3.90.660.10">
    <property type="match status" value="1"/>
</dbReference>
<protein>
    <recommendedName>
        <fullName evidence="11">Prenylcysteine lyase domain-containing protein</fullName>
    </recommendedName>
</protein>
<proteinExistence type="inferred from homology"/>
<evidence type="ECO:0000256" key="10">
    <source>
        <dbReference type="SAM" id="SignalP"/>
    </source>
</evidence>
<keyword evidence="9" id="KW-0812">Transmembrane</keyword>
<feature type="compositionally biased region" description="Low complexity" evidence="8">
    <location>
        <begin position="41"/>
        <end position="51"/>
    </location>
</feature>
<evidence type="ECO:0000256" key="5">
    <source>
        <dbReference type="ARBA" id="ARBA00022827"/>
    </source>
</evidence>
<dbReference type="Proteomes" id="UP000053477">
    <property type="component" value="Unassembled WGS sequence"/>
</dbReference>
<dbReference type="PIRSF" id="PIRSF036292">
    <property type="entry name" value="Prenylcysteine_oxidase"/>
    <property type="match status" value="1"/>
</dbReference>
<evidence type="ECO:0000313" key="13">
    <source>
        <dbReference type="Proteomes" id="UP000053477"/>
    </source>
</evidence>
<keyword evidence="9" id="KW-1133">Transmembrane helix</keyword>
<feature type="signal peptide" evidence="10">
    <location>
        <begin position="1"/>
        <end position="28"/>
    </location>
</feature>
<dbReference type="GO" id="GO:0001735">
    <property type="term" value="F:prenylcysteine oxidase activity"/>
    <property type="evidence" value="ECO:0007669"/>
    <property type="project" value="InterPro"/>
</dbReference>
<evidence type="ECO:0000256" key="2">
    <source>
        <dbReference type="ARBA" id="ARBA00009967"/>
    </source>
</evidence>
<evidence type="ECO:0000256" key="9">
    <source>
        <dbReference type="SAM" id="Phobius"/>
    </source>
</evidence>
<feature type="transmembrane region" description="Helical" evidence="9">
    <location>
        <begin position="74"/>
        <end position="94"/>
    </location>
</feature>
<feature type="region of interest" description="Disordered" evidence="8">
    <location>
        <begin position="41"/>
        <end position="64"/>
    </location>
</feature>
<dbReference type="PANTHER" id="PTHR15944:SF0">
    <property type="entry name" value="PRENYLCYSTEINE LYASE DOMAIN-CONTAINING PROTEIN"/>
    <property type="match status" value="1"/>
</dbReference>
<evidence type="ECO:0000256" key="1">
    <source>
        <dbReference type="ARBA" id="ARBA00001974"/>
    </source>
</evidence>
<dbReference type="SUPFAM" id="SSF51905">
    <property type="entry name" value="FAD/NAD(P)-binding domain"/>
    <property type="match status" value="1"/>
</dbReference>
<feature type="chain" id="PRO_5005201718" description="Prenylcysteine lyase domain-containing protein" evidence="10">
    <location>
        <begin position="29"/>
        <end position="565"/>
    </location>
</feature>
<dbReference type="InterPro" id="IPR036188">
    <property type="entry name" value="FAD/NAD-bd_sf"/>
</dbReference>
<keyword evidence="6" id="KW-0560">Oxidoreductase</keyword>
<gene>
    <name evidence="12" type="ORF">SCHPADRAFT_941804</name>
</gene>
<accession>A0A0H2RQI1</accession>
<keyword evidence="3" id="KW-0285">Flavoprotein</keyword>
<dbReference type="InParanoid" id="A0A0H2RQI1"/>
<dbReference type="Gene3D" id="3.50.50.60">
    <property type="entry name" value="FAD/NAD(P)-binding domain"/>
    <property type="match status" value="1"/>
</dbReference>
<feature type="domain" description="Prenylcysteine lyase" evidence="11">
    <location>
        <begin position="187"/>
        <end position="534"/>
    </location>
</feature>
<evidence type="ECO:0000313" key="12">
    <source>
        <dbReference type="EMBL" id="KLO11728.1"/>
    </source>
</evidence>
<evidence type="ECO:0000256" key="4">
    <source>
        <dbReference type="ARBA" id="ARBA00022729"/>
    </source>
</evidence>
<dbReference type="OrthoDB" id="437369at2759"/>